<reference evidence="2" key="1">
    <citation type="journal article" date="2020" name="Nature">
        <title>Giant virus diversity and host interactions through global metagenomics.</title>
        <authorList>
            <person name="Schulz F."/>
            <person name="Roux S."/>
            <person name="Paez-Espino D."/>
            <person name="Jungbluth S."/>
            <person name="Walsh D.A."/>
            <person name="Denef V.J."/>
            <person name="McMahon K.D."/>
            <person name="Konstantinidis K.T."/>
            <person name="Eloe-Fadrosh E.A."/>
            <person name="Kyrpides N.C."/>
            <person name="Woyke T."/>
        </authorList>
    </citation>
    <scope>NUCLEOTIDE SEQUENCE</scope>
    <source>
        <strain evidence="2">GVMAG-S-1101171-110</strain>
    </source>
</reference>
<proteinExistence type="predicted"/>
<dbReference type="InterPro" id="IPR036188">
    <property type="entry name" value="FAD/NAD-bd_sf"/>
</dbReference>
<dbReference type="InterPro" id="IPR002937">
    <property type="entry name" value="Amino_oxidase"/>
</dbReference>
<dbReference type="AlphaFoldDB" id="A0A6C0K8K8"/>
<feature type="domain" description="Amine oxidase" evidence="1">
    <location>
        <begin position="13"/>
        <end position="415"/>
    </location>
</feature>
<dbReference type="EMBL" id="MN740800">
    <property type="protein sequence ID" value="QHU12474.1"/>
    <property type="molecule type" value="Genomic_DNA"/>
</dbReference>
<organism evidence="2">
    <name type="scientific">viral metagenome</name>
    <dbReference type="NCBI Taxonomy" id="1070528"/>
    <lineage>
        <taxon>unclassified sequences</taxon>
        <taxon>metagenomes</taxon>
        <taxon>organismal metagenomes</taxon>
    </lineage>
</organism>
<evidence type="ECO:0000259" key="1">
    <source>
        <dbReference type="Pfam" id="PF01593"/>
    </source>
</evidence>
<accession>A0A6C0K8K8</accession>
<dbReference type="Pfam" id="PF01593">
    <property type="entry name" value="Amino_oxidase"/>
    <property type="match status" value="1"/>
</dbReference>
<dbReference type="GO" id="GO:0016491">
    <property type="term" value="F:oxidoreductase activity"/>
    <property type="evidence" value="ECO:0007669"/>
    <property type="project" value="InterPro"/>
</dbReference>
<dbReference type="PANTHER" id="PTHR10742:SF410">
    <property type="entry name" value="LYSINE-SPECIFIC HISTONE DEMETHYLASE 2"/>
    <property type="match status" value="1"/>
</dbReference>
<name>A0A6C0K8K8_9ZZZZ</name>
<dbReference type="SUPFAM" id="SSF54373">
    <property type="entry name" value="FAD-linked reductases, C-terminal domain"/>
    <property type="match status" value="1"/>
</dbReference>
<sequence length="424" mass="48250">MSNYDICIIGAGICGLYCALKLKESYPDYTICILEKYKYIGGRVSTFKTTIPGIGHLQWEAGAGRLHKSHHQLIEILKHYKIGIVPISNKIYWIPRAGHIEKIEFSKYMNNLAIDTIDSKILAKHTLEEVLHRTVGPTLTNELTDRYEYRSEIDTERADKAVTLLSHELGSHDDYFVVDGGFSSLVKALKNDIQSKGVVILREHEATNIHKRGNKYEVTLKDGTGDPLIASNIFVALTRDVVATMPCFKHLAVLKQVKMRPLIRMYAVFPKVKAKPMWFEGLPKFVCPPPVRYVLPINVAKGVIMISYTDGKDAEYWMDIIEKKGEEEVQREVMQQIRELFPDKYIPKPVFFKIHAWSDGCSYWVPGDYDFNKVSKASVLPLPDTMPGVYMCNESWAYNQAWVECSIDQARHAVNAFSGHMNLA</sequence>
<dbReference type="PANTHER" id="PTHR10742">
    <property type="entry name" value="FLAVIN MONOAMINE OXIDASE"/>
    <property type="match status" value="1"/>
</dbReference>
<evidence type="ECO:0000313" key="2">
    <source>
        <dbReference type="EMBL" id="QHU12474.1"/>
    </source>
</evidence>
<protein>
    <recommendedName>
        <fullName evidence="1">Amine oxidase domain-containing protein</fullName>
    </recommendedName>
</protein>
<dbReference type="SUPFAM" id="SSF51905">
    <property type="entry name" value="FAD/NAD(P)-binding domain"/>
    <property type="match status" value="1"/>
</dbReference>
<dbReference type="Gene3D" id="3.50.50.60">
    <property type="entry name" value="FAD/NAD(P)-binding domain"/>
    <property type="match status" value="1"/>
</dbReference>
<dbReference type="InterPro" id="IPR050281">
    <property type="entry name" value="Flavin_monoamine_oxidase"/>
</dbReference>